<name>A0A1S1HID1_9SPHN</name>
<dbReference type="EMBL" id="MIPT01000001">
    <property type="protein sequence ID" value="OHT22005.1"/>
    <property type="molecule type" value="Genomic_DNA"/>
</dbReference>
<gene>
    <name evidence="3" type="ORF">BHE75_04020</name>
</gene>
<protein>
    <recommendedName>
        <fullName evidence="2">DUF4349 domain-containing protein</fullName>
    </recommendedName>
</protein>
<evidence type="ECO:0000313" key="3">
    <source>
        <dbReference type="EMBL" id="OHT22005.1"/>
    </source>
</evidence>
<dbReference type="OrthoDB" id="7448632at2"/>
<dbReference type="Pfam" id="PF14257">
    <property type="entry name" value="DUF4349"/>
    <property type="match status" value="1"/>
</dbReference>
<dbReference type="AlphaFoldDB" id="A0A1S1HID1"/>
<keyword evidence="1" id="KW-1133">Transmembrane helix</keyword>
<accession>A0A1S1HID1</accession>
<proteinExistence type="predicted"/>
<feature type="transmembrane region" description="Helical" evidence="1">
    <location>
        <begin position="241"/>
        <end position="264"/>
    </location>
</feature>
<comment type="caution">
    <text evidence="3">The sequence shown here is derived from an EMBL/GenBank/DDBJ whole genome shotgun (WGS) entry which is preliminary data.</text>
</comment>
<dbReference type="Proteomes" id="UP000179467">
    <property type="component" value="Unassembled WGS sequence"/>
</dbReference>
<sequence>MGRFWSWGLIAFALMLGGCSKSVEPPPSTEELAEAPASQEKGGDAIQVSVPQIAYTYHYSFRLPADAIVRAQDRHLAMCDRLGPARCRVLAMGRASGDDGGASGSMTLAVEAGIARNFGTALGQAVASAGGRQGDASIEAEDLSKRIVDTEARVRARQALADRLMALLQTRNGPVADLVAAEKAVAEVQEEIDAARSWLAEARGRVAMSTIEIGYAPDDAGFWSPLRRSVGNVAGFFGESLGLLVTLVATILPWVLAAGGLIFAARWLRRRFRRDEAHD</sequence>
<evidence type="ECO:0000259" key="2">
    <source>
        <dbReference type="Pfam" id="PF14257"/>
    </source>
</evidence>
<keyword evidence="1" id="KW-0472">Membrane</keyword>
<keyword evidence="4" id="KW-1185">Reference proteome</keyword>
<evidence type="ECO:0000256" key="1">
    <source>
        <dbReference type="SAM" id="Phobius"/>
    </source>
</evidence>
<reference evidence="3 4" key="1">
    <citation type="submission" date="2016-09" db="EMBL/GenBank/DDBJ databases">
        <title>Metabolic pathway, cell adaptation mechanisms and a novel monoxygenase revealed through proteogenomic-transcription analysis of a Sphingomonas haloaromaticamans strain degrading the fungicide ortho-phenylphenol.</title>
        <authorList>
            <person name="Perruchon C."/>
            <person name="Papadopoulou E.S."/>
            <person name="Rousidou C."/>
            <person name="Vasileiadis S."/>
            <person name="Tanou G."/>
            <person name="Amoutzias G."/>
            <person name="Molassiotis A."/>
            <person name="Karpouzas D.G."/>
        </authorList>
    </citation>
    <scope>NUCLEOTIDE SEQUENCE [LARGE SCALE GENOMIC DNA]</scope>
    <source>
        <strain evidence="3 4">P3</strain>
    </source>
</reference>
<dbReference type="PROSITE" id="PS51257">
    <property type="entry name" value="PROKAR_LIPOPROTEIN"/>
    <property type="match status" value="1"/>
</dbReference>
<feature type="domain" description="DUF4349" evidence="2">
    <location>
        <begin position="52"/>
        <end position="266"/>
    </location>
</feature>
<dbReference type="InterPro" id="IPR025645">
    <property type="entry name" value="DUF4349"/>
</dbReference>
<organism evidence="3 4">
    <name type="scientific">Edaphosphingomonas haloaromaticamans</name>
    <dbReference type="NCBI Taxonomy" id="653954"/>
    <lineage>
        <taxon>Bacteria</taxon>
        <taxon>Pseudomonadati</taxon>
        <taxon>Pseudomonadota</taxon>
        <taxon>Alphaproteobacteria</taxon>
        <taxon>Sphingomonadales</taxon>
        <taxon>Rhizorhabdaceae</taxon>
        <taxon>Edaphosphingomonas</taxon>
    </lineage>
</organism>
<keyword evidence="1" id="KW-0812">Transmembrane</keyword>
<evidence type="ECO:0000313" key="4">
    <source>
        <dbReference type="Proteomes" id="UP000179467"/>
    </source>
</evidence>